<keyword evidence="1 2" id="KW-0129">CBS domain</keyword>
<evidence type="ECO:0000256" key="1">
    <source>
        <dbReference type="ARBA" id="ARBA00023122"/>
    </source>
</evidence>
<name>A0A1G7MGF7_9PROT</name>
<dbReference type="InterPro" id="IPR051257">
    <property type="entry name" value="Diverse_CBS-Domain"/>
</dbReference>
<evidence type="ECO:0000313" key="4">
    <source>
        <dbReference type="EMBL" id="SDF60714.1"/>
    </source>
</evidence>
<protein>
    <submittedName>
        <fullName evidence="4">CBS domain-containing protein</fullName>
    </submittedName>
</protein>
<gene>
    <name evidence="4" type="ORF">SAMN05216241_101605</name>
</gene>
<dbReference type="RefSeq" id="WP_090018606.1">
    <property type="nucleotide sequence ID" value="NZ_FNCE01000001.1"/>
</dbReference>
<evidence type="ECO:0000256" key="2">
    <source>
        <dbReference type="PROSITE-ProRule" id="PRU00703"/>
    </source>
</evidence>
<sequence>MRVHDILERKGRHVTTVAPETSVLEVAGILRRQGIGAVVVAAPDGRIAGILSERDLVHALGDDGAALSGRTARELMTERVTTCSPRDDVNDVLRTMTEGRFRHVPVVEDGALSAIVSIGDIVKARIEDLEHEKNALHSYVLGG</sequence>
<dbReference type="CDD" id="cd04623">
    <property type="entry name" value="CBS_pair_bac_euk"/>
    <property type="match status" value="1"/>
</dbReference>
<dbReference type="Proteomes" id="UP000199415">
    <property type="component" value="Unassembled WGS sequence"/>
</dbReference>
<dbReference type="EMBL" id="FNCE01000001">
    <property type="protein sequence ID" value="SDF60714.1"/>
    <property type="molecule type" value="Genomic_DNA"/>
</dbReference>
<feature type="domain" description="CBS" evidence="3">
    <location>
        <begin position="76"/>
        <end position="133"/>
    </location>
</feature>
<dbReference type="PANTHER" id="PTHR43080">
    <property type="entry name" value="CBS DOMAIN-CONTAINING PROTEIN CBSX3, MITOCHONDRIAL"/>
    <property type="match status" value="1"/>
</dbReference>
<dbReference type="SMART" id="SM00116">
    <property type="entry name" value="CBS"/>
    <property type="match status" value="2"/>
</dbReference>
<evidence type="ECO:0000259" key="3">
    <source>
        <dbReference type="PROSITE" id="PS51371"/>
    </source>
</evidence>
<dbReference type="STRING" id="1082479.SAMN05216241_101605"/>
<dbReference type="InterPro" id="IPR000644">
    <property type="entry name" value="CBS_dom"/>
</dbReference>
<dbReference type="PROSITE" id="PS51371">
    <property type="entry name" value="CBS"/>
    <property type="match status" value="2"/>
</dbReference>
<dbReference type="SUPFAM" id="SSF54631">
    <property type="entry name" value="CBS-domain pair"/>
    <property type="match status" value="1"/>
</dbReference>
<reference evidence="4 5" key="1">
    <citation type="submission" date="2016-10" db="EMBL/GenBank/DDBJ databases">
        <authorList>
            <person name="de Groot N.N."/>
        </authorList>
    </citation>
    <scope>NUCLEOTIDE SEQUENCE [LARGE SCALE GENOMIC DNA]</scope>
    <source>
        <strain evidence="4 5">DSM 25584</strain>
    </source>
</reference>
<dbReference type="InterPro" id="IPR044725">
    <property type="entry name" value="CBSX3_CBS_dom"/>
</dbReference>
<dbReference type="AlphaFoldDB" id="A0A1G7MGF7"/>
<proteinExistence type="predicted"/>
<organism evidence="4 5">
    <name type="scientific">Limimonas halophila</name>
    <dbReference type="NCBI Taxonomy" id="1082479"/>
    <lineage>
        <taxon>Bacteria</taxon>
        <taxon>Pseudomonadati</taxon>
        <taxon>Pseudomonadota</taxon>
        <taxon>Alphaproteobacteria</taxon>
        <taxon>Rhodospirillales</taxon>
        <taxon>Rhodovibrionaceae</taxon>
        <taxon>Limimonas</taxon>
    </lineage>
</organism>
<dbReference type="InterPro" id="IPR046342">
    <property type="entry name" value="CBS_dom_sf"/>
</dbReference>
<dbReference type="PANTHER" id="PTHR43080:SF2">
    <property type="entry name" value="CBS DOMAIN-CONTAINING PROTEIN"/>
    <property type="match status" value="1"/>
</dbReference>
<dbReference type="Gene3D" id="3.10.580.10">
    <property type="entry name" value="CBS-domain"/>
    <property type="match status" value="1"/>
</dbReference>
<feature type="domain" description="CBS" evidence="3">
    <location>
        <begin position="7"/>
        <end position="67"/>
    </location>
</feature>
<evidence type="ECO:0000313" key="5">
    <source>
        <dbReference type="Proteomes" id="UP000199415"/>
    </source>
</evidence>
<keyword evidence="5" id="KW-1185">Reference proteome</keyword>
<accession>A0A1G7MGF7</accession>
<dbReference type="Pfam" id="PF00571">
    <property type="entry name" value="CBS"/>
    <property type="match status" value="2"/>
</dbReference>
<dbReference type="OrthoDB" id="9807125at2"/>